<feature type="transmembrane region" description="Helical" evidence="6">
    <location>
        <begin position="64"/>
        <end position="83"/>
    </location>
</feature>
<feature type="transmembrane region" description="Helical" evidence="6">
    <location>
        <begin position="182"/>
        <end position="203"/>
    </location>
</feature>
<feature type="transmembrane region" description="Helical" evidence="6">
    <location>
        <begin position="89"/>
        <end position="112"/>
    </location>
</feature>
<dbReference type="GO" id="GO:0016020">
    <property type="term" value="C:membrane"/>
    <property type="evidence" value="ECO:0007669"/>
    <property type="project" value="UniProtKB-SubCell"/>
</dbReference>
<accession>A0A9Q0LGI4</accession>
<proteinExistence type="inferred from homology"/>
<evidence type="ECO:0000256" key="5">
    <source>
        <dbReference type="ARBA" id="ARBA00023136"/>
    </source>
</evidence>
<evidence type="ECO:0000313" key="8">
    <source>
        <dbReference type="Proteomes" id="UP001149090"/>
    </source>
</evidence>
<dbReference type="InterPro" id="IPR000791">
    <property type="entry name" value="Gpr1/Fun34/SatP-like"/>
</dbReference>
<keyword evidence="3 6" id="KW-0812">Transmembrane</keyword>
<dbReference type="InterPro" id="IPR047623">
    <property type="entry name" value="SatP"/>
</dbReference>
<comment type="subcellular location">
    <subcellularLocation>
        <location evidence="1">Membrane</location>
        <topology evidence="1">Multi-pass membrane protein</topology>
    </subcellularLocation>
</comment>
<dbReference type="Proteomes" id="UP001149090">
    <property type="component" value="Unassembled WGS sequence"/>
</dbReference>
<comment type="similarity">
    <text evidence="2">Belongs to the acetate uptake transporter (AceTr) (TC 2.A.96) family.</text>
</comment>
<dbReference type="Pfam" id="PF01184">
    <property type="entry name" value="Gpr1_Fun34_YaaH"/>
    <property type="match status" value="1"/>
</dbReference>
<evidence type="ECO:0000256" key="2">
    <source>
        <dbReference type="ARBA" id="ARBA00005587"/>
    </source>
</evidence>
<dbReference type="AlphaFoldDB" id="A0A9Q0LGI4"/>
<name>A0A9Q0LGI4_ANAIG</name>
<protein>
    <submittedName>
        <fullName evidence="7">Acetate uptake transporter</fullName>
    </submittedName>
</protein>
<evidence type="ECO:0000256" key="4">
    <source>
        <dbReference type="ARBA" id="ARBA00022989"/>
    </source>
</evidence>
<evidence type="ECO:0000256" key="1">
    <source>
        <dbReference type="ARBA" id="ARBA00004141"/>
    </source>
</evidence>
<organism evidence="7 8">
    <name type="scientific">Anaeramoeba ignava</name>
    <name type="common">Anaerobic marine amoeba</name>
    <dbReference type="NCBI Taxonomy" id="1746090"/>
    <lineage>
        <taxon>Eukaryota</taxon>
        <taxon>Metamonada</taxon>
        <taxon>Anaeramoebidae</taxon>
        <taxon>Anaeramoeba</taxon>
    </lineage>
</organism>
<feature type="transmembrane region" description="Helical" evidence="6">
    <location>
        <begin position="124"/>
        <end position="144"/>
    </location>
</feature>
<dbReference type="EMBL" id="JAPDFW010000083">
    <property type="protein sequence ID" value="KAJ5072025.1"/>
    <property type="molecule type" value="Genomic_DNA"/>
</dbReference>
<feature type="transmembrane region" description="Helical" evidence="6">
    <location>
        <begin position="150"/>
        <end position="170"/>
    </location>
</feature>
<keyword evidence="4 6" id="KW-1133">Transmembrane helix</keyword>
<dbReference type="OrthoDB" id="3648309at2759"/>
<keyword evidence="8" id="KW-1185">Reference proteome</keyword>
<dbReference type="PANTHER" id="PTHR30178">
    <property type="entry name" value="INNER MEMBRANE PROTEIN YAAH"/>
    <property type="match status" value="1"/>
</dbReference>
<evidence type="ECO:0000256" key="3">
    <source>
        <dbReference type="ARBA" id="ARBA00022692"/>
    </source>
</evidence>
<dbReference type="PANTHER" id="PTHR30178:SF3">
    <property type="entry name" value="SUCCINATE-ACETATE_PROTON SYMPORTER SATP"/>
    <property type="match status" value="1"/>
</dbReference>
<comment type="caution">
    <text evidence="7">The sequence shown here is derived from an EMBL/GenBank/DDBJ whole genome shotgun (WGS) entry which is preliminary data.</text>
</comment>
<evidence type="ECO:0000256" key="6">
    <source>
        <dbReference type="SAM" id="Phobius"/>
    </source>
</evidence>
<gene>
    <name evidence="7" type="ORF">M0811_09669</name>
</gene>
<sequence length="239" mass="26705">MNENHYDEIHVEKEIKKPDIIDVDIKSMTNNIIDPSPIGVFGLAIGAWILSMTDFGTASGENEVRIAWIAWLPSIAQLLAGFYDSFRGNVFGATSFVGYAFYWFSLTGAWYAARDVDYKAEHEFLYFAVVDICFFIFTIYELAFALGINLVLSAILFFILGSLLSCALQIINGISPKVNATFLMIISLLSFWFSLGGIFNGAAGGNLIPMGPGLWKWDEVIINLKKKQEEKLNEKINLN</sequence>
<dbReference type="OMA" id="WIEGPEP"/>
<evidence type="ECO:0000313" key="7">
    <source>
        <dbReference type="EMBL" id="KAJ5072025.1"/>
    </source>
</evidence>
<keyword evidence="5 6" id="KW-0472">Membrane</keyword>
<reference evidence="7" key="1">
    <citation type="submission" date="2022-10" db="EMBL/GenBank/DDBJ databases">
        <title>Novel sulphate-reducing endosymbionts in the free-living metamonad Anaeramoeba.</title>
        <authorList>
            <person name="Jerlstrom-Hultqvist J."/>
            <person name="Cepicka I."/>
            <person name="Gallot-Lavallee L."/>
            <person name="Salas-Leiva D."/>
            <person name="Curtis B.A."/>
            <person name="Zahonova K."/>
            <person name="Pipaliya S."/>
            <person name="Dacks J."/>
            <person name="Roger A.J."/>
        </authorList>
    </citation>
    <scope>NUCLEOTIDE SEQUENCE</scope>
    <source>
        <strain evidence="7">BMAN</strain>
    </source>
</reference>
<feature type="transmembrane region" description="Helical" evidence="6">
    <location>
        <begin position="38"/>
        <end position="57"/>
    </location>
</feature>